<accession>A0A821WCL9</accession>
<organism evidence="2 3">
    <name type="scientific">Pieris macdunnoughi</name>
    <dbReference type="NCBI Taxonomy" id="345717"/>
    <lineage>
        <taxon>Eukaryota</taxon>
        <taxon>Metazoa</taxon>
        <taxon>Ecdysozoa</taxon>
        <taxon>Arthropoda</taxon>
        <taxon>Hexapoda</taxon>
        <taxon>Insecta</taxon>
        <taxon>Pterygota</taxon>
        <taxon>Neoptera</taxon>
        <taxon>Endopterygota</taxon>
        <taxon>Lepidoptera</taxon>
        <taxon>Glossata</taxon>
        <taxon>Ditrysia</taxon>
        <taxon>Papilionoidea</taxon>
        <taxon>Pieridae</taxon>
        <taxon>Pierinae</taxon>
        <taxon>Pieris</taxon>
    </lineage>
</organism>
<evidence type="ECO:0000313" key="3">
    <source>
        <dbReference type="Proteomes" id="UP000663880"/>
    </source>
</evidence>
<proteinExistence type="predicted"/>
<feature type="compositionally biased region" description="Basic and acidic residues" evidence="1">
    <location>
        <begin position="63"/>
        <end position="73"/>
    </location>
</feature>
<sequence length="73" mass="8323">MIYENRYCGLAAVIKAISSSERVNHEFRFCKLQRLRWAGHLDVNAGDKGTKDHDSVDVASVENAKRQAQEEME</sequence>
<evidence type="ECO:0000313" key="2">
    <source>
        <dbReference type="EMBL" id="CAF4921950.1"/>
    </source>
</evidence>
<gene>
    <name evidence="2" type="ORF">PMACD_LOCUS13110</name>
</gene>
<reference evidence="2" key="1">
    <citation type="submission" date="2021-02" db="EMBL/GenBank/DDBJ databases">
        <authorList>
            <person name="Steward A R."/>
        </authorList>
    </citation>
    <scope>NUCLEOTIDE SEQUENCE</scope>
</reference>
<dbReference type="AlphaFoldDB" id="A0A821WCL9"/>
<keyword evidence="3" id="KW-1185">Reference proteome</keyword>
<comment type="caution">
    <text evidence="2">The sequence shown here is derived from an EMBL/GenBank/DDBJ whole genome shotgun (WGS) entry which is preliminary data.</text>
</comment>
<name>A0A821WCL9_9NEOP</name>
<evidence type="ECO:0000256" key="1">
    <source>
        <dbReference type="SAM" id="MobiDB-lite"/>
    </source>
</evidence>
<protein>
    <submittedName>
        <fullName evidence="2">Uncharacterized protein</fullName>
    </submittedName>
</protein>
<dbReference type="Proteomes" id="UP000663880">
    <property type="component" value="Unassembled WGS sequence"/>
</dbReference>
<dbReference type="EMBL" id="CAJOBZ010000060">
    <property type="protein sequence ID" value="CAF4921950.1"/>
    <property type="molecule type" value="Genomic_DNA"/>
</dbReference>
<feature type="region of interest" description="Disordered" evidence="1">
    <location>
        <begin position="44"/>
        <end position="73"/>
    </location>
</feature>